<comment type="function">
    <text evidence="2">Iodination and coupling of the hormonogenic tyrosines in thyroglobulin to yield the thyroid hormones T(3) and T(4).</text>
</comment>
<dbReference type="SMART" id="SM00179">
    <property type="entry name" value="EGF_CA"/>
    <property type="match status" value="1"/>
</dbReference>
<dbReference type="SUPFAM" id="SSF57535">
    <property type="entry name" value="Complement control module/SCR domain"/>
    <property type="match status" value="1"/>
</dbReference>
<comment type="caution">
    <text evidence="18">Lacks conserved residue(s) required for the propagation of feature annotation.</text>
</comment>
<sequence>MRTLAVLAATLVLACTEAFFPFIWRGKELLWGKPAESRIASILEESKCLVDTAMYTTMQRNLRKREILSPAQLLSFSKRPEPTSGAVARAAEIMETSIQAMKRKVSLETQQSQHPTDALSEDLLSIVANVSGCLPYMLPPKCPNTCLANKYRLITGACNNRDHPRWGASNTALARWLPPVYEDGFSQPRGWNAGFLHNGFPLPPVREVTRQVIQVSNEVVTDDDHYSDLLIAWGQYIDHDIAFTPQSTSKAAFAGGADCQVTCENQNPCFPIQIITLRDYVPRILGPEAFREHVGPYEGYDSTANPTVSNVFSTAAFRFGHATIHPRVRRLDAYFQEHPDLPTLWLHEAFFSPWTLLRGGGLDPLVRGLLAKPAKLQLQDQLMNEELTERLFMLSNSSTLDLASINLQRGRDHGLPGYNAWREFCGLPRLETPADLHMAIASRSVAAKILDLYKHPDNIDVWLGGLAENFLPGARTGPLFACLIGKQMKALRDGDWFWWENSHVFTDAQRHELEKHSLSRVICDNTGLTRVPVDAFQVGKFPEDFQPCDSIPGMSLEAWREAFPPEDKCGFPESVENGDFVHCEESGRRVLVYSCRHGYELQGQEQLTCTQEGWDFQPPRCKDVNECADSAHPPCHASARCRNTKGSFRCLCEDPYELGDDGRTCIDSRSLPWASWVSISLAVLLIGGLAGLTWTVICRWTGAGTKATLPILETGGVAPQLRRRKPRAVGTAQAQDSEQDGARKEGWDTHRLPRAL</sequence>
<evidence type="ECO:0000256" key="17">
    <source>
        <dbReference type="PIRSR" id="PIRSR619791-2"/>
    </source>
</evidence>
<dbReference type="GeneTree" id="ENSGT00940000158104"/>
<dbReference type="GO" id="GO:0020037">
    <property type="term" value="F:heme binding"/>
    <property type="evidence" value="ECO:0007669"/>
    <property type="project" value="InterPro"/>
</dbReference>
<dbReference type="SMART" id="SM00181">
    <property type="entry name" value="EGF"/>
    <property type="match status" value="1"/>
</dbReference>
<dbReference type="Pfam" id="PF03098">
    <property type="entry name" value="An_peroxidase"/>
    <property type="match status" value="1"/>
</dbReference>
<dbReference type="Gene3D" id="2.10.70.10">
    <property type="entry name" value="Complement Module, domain 1"/>
    <property type="match status" value="1"/>
</dbReference>
<dbReference type="SUPFAM" id="SSF57196">
    <property type="entry name" value="EGF/Laminin"/>
    <property type="match status" value="1"/>
</dbReference>
<accession>A0A2K5PJ76</accession>
<evidence type="ECO:0000256" key="9">
    <source>
        <dbReference type="ARBA" id="ARBA00022617"/>
    </source>
</evidence>
<feature type="domain" description="EGF-like" evidence="22">
    <location>
        <begin position="623"/>
        <end position="666"/>
    </location>
</feature>
<keyword evidence="10 19" id="KW-0768">Sushi</keyword>
<evidence type="ECO:0000256" key="21">
    <source>
        <dbReference type="SAM" id="Phobius"/>
    </source>
</evidence>
<dbReference type="SUPFAM" id="SSF48113">
    <property type="entry name" value="Heme-dependent peroxidases"/>
    <property type="match status" value="1"/>
</dbReference>
<dbReference type="PROSITE" id="PS50026">
    <property type="entry name" value="EGF_3"/>
    <property type="match status" value="1"/>
</dbReference>
<protein>
    <recommendedName>
        <fullName evidence="6">Thyroid peroxidase</fullName>
        <ecNumber evidence="5">1.11.1.8</ecNumber>
    </recommendedName>
</protein>
<keyword evidence="17" id="KW-0479">Metal-binding</keyword>
<dbReference type="UniPathway" id="UPA00194"/>
<dbReference type="InterPro" id="IPR000436">
    <property type="entry name" value="Sushi_SCR_CCP_dom"/>
</dbReference>
<evidence type="ECO:0000256" key="8">
    <source>
        <dbReference type="ARBA" id="ARBA00022559"/>
    </source>
</evidence>
<dbReference type="EC" id="1.11.1.8" evidence="5"/>
<dbReference type="CDD" id="cd00033">
    <property type="entry name" value="CCP"/>
    <property type="match status" value="1"/>
</dbReference>
<comment type="catalytic activity">
    <reaction evidence="16">
        <text>[thyroglobulin]-3-iodo-L-tyrosine + iodide + H2O2 + H(+) = [thyroglobulin]-3,5-diiodo-L-tyrosine + 2 H2O</text>
        <dbReference type="Rhea" id="RHEA:48960"/>
        <dbReference type="Rhea" id="RHEA-COMP:12275"/>
        <dbReference type="Rhea" id="RHEA-COMP:12276"/>
        <dbReference type="ChEBI" id="CHEBI:15377"/>
        <dbReference type="ChEBI" id="CHEBI:15378"/>
        <dbReference type="ChEBI" id="CHEBI:16240"/>
        <dbReference type="ChEBI" id="CHEBI:16382"/>
        <dbReference type="ChEBI" id="CHEBI:90870"/>
        <dbReference type="ChEBI" id="CHEBI:90871"/>
        <dbReference type="EC" id="1.11.1.8"/>
    </reaction>
</comment>
<keyword evidence="9 17" id="KW-0349">Heme</keyword>
<evidence type="ECO:0000256" key="20">
    <source>
        <dbReference type="SAM" id="MobiDB-lite"/>
    </source>
</evidence>
<dbReference type="FunFam" id="2.10.70.10:FF:000059">
    <property type="entry name" value="Thyroid peroxidase"/>
    <property type="match status" value="1"/>
</dbReference>
<feature type="compositionally biased region" description="Basic and acidic residues" evidence="20">
    <location>
        <begin position="740"/>
        <end position="756"/>
    </location>
</feature>
<keyword evidence="21" id="KW-0472">Membrane</keyword>
<dbReference type="Gene3D" id="1.10.640.10">
    <property type="entry name" value="Haem peroxidase domain superfamily, animal type"/>
    <property type="match status" value="2"/>
</dbReference>
<dbReference type="PANTHER" id="PTHR11475:SF60">
    <property type="entry name" value="THYROID PEROXIDASE"/>
    <property type="match status" value="1"/>
</dbReference>
<evidence type="ECO:0000256" key="10">
    <source>
        <dbReference type="ARBA" id="ARBA00022659"/>
    </source>
</evidence>
<evidence type="ECO:0000256" key="11">
    <source>
        <dbReference type="ARBA" id="ARBA00023157"/>
    </source>
</evidence>
<reference evidence="24" key="2">
    <citation type="submission" date="2025-09" db="UniProtKB">
        <authorList>
            <consortium name="Ensembl"/>
        </authorList>
    </citation>
    <scope>IDENTIFICATION</scope>
</reference>
<dbReference type="InterPro" id="IPR001881">
    <property type="entry name" value="EGF-like_Ca-bd_dom"/>
</dbReference>
<dbReference type="PROSITE" id="PS01186">
    <property type="entry name" value="EGF_2"/>
    <property type="match status" value="1"/>
</dbReference>
<dbReference type="InterPro" id="IPR018097">
    <property type="entry name" value="EGF_Ca-bd_CS"/>
</dbReference>
<name>A0A2K5PJ76_CEBIM</name>
<evidence type="ECO:0000256" key="4">
    <source>
        <dbReference type="ARBA" id="ARBA00011561"/>
    </source>
</evidence>
<evidence type="ECO:0000259" key="22">
    <source>
        <dbReference type="PROSITE" id="PS50026"/>
    </source>
</evidence>
<comment type="catalytic activity">
    <reaction evidence="12">
        <text>[thyroglobulin]-L-tyrosine + iodide + H2O2 + H(+) = [thyroglobulin]-3-iodo-L-tyrosine + 2 H2O</text>
        <dbReference type="Rhea" id="RHEA:48956"/>
        <dbReference type="Rhea" id="RHEA-COMP:12274"/>
        <dbReference type="Rhea" id="RHEA-COMP:12275"/>
        <dbReference type="ChEBI" id="CHEBI:15377"/>
        <dbReference type="ChEBI" id="CHEBI:15378"/>
        <dbReference type="ChEBI" id="CHEBI:16240"/>
        <dbReference type="ChEBI" id="CHEBI:16382"/>
        <dbReference type="ChEBI" id="CHEBI:46858"/>
        <dbReference type="ChEBI" id="CHEBI:90870"/>
        <dbReference type="EC" id="1.11.1.8"/>
    </reaction>
</comment>
<dbReference type="InterPro" id="IPR035976">
    <property type="entry name" value="Sushi/SCR/CCP_sf"/>
</dbReference>
<dbReference type="Proteomes" id="UP000233040">
    <property type="component" value="Unassembled WGS sequence"/>
</dbReference>
<comment type="similarity">
    <text evidence="3">Belongs to the prostaglandin G/H synthase family.</text>
</comment>
<dbReference type="PROSITE" id="PS50923">
    <property type="entry name" value="SUSHI"/>
    <property type="match status" value="1"/>
</dbReference>
<dbReference type="PROSITE" id="PS01187">
    <property type="entry name" value="EGF_CA"/>
    <property type="match status" value="1"/>
</dbReference>
<dbReference type="InterPro" id="IPR049883">
    <property type="entry name" value="NOTCH1_EGF-like"/>
</dbReference>
<dbReference type="FunFam" id="1.10.640.10:FF:000010">
    <property type="entry name" value="Thyroid peroxidase"/>
    <property type="match status" value="1"/>
</dbReference>
<evidence type="ECO:0000259" key="23">
    <source>
        <dbReference type="PROSITE" id="PS50923"/>
    </source>
</evidence>
<organism evidence="24 25">
    <name type="scientific">Cebus imitator</name>
    <name type="common">Panamanian white-faced capuchin</name>
    <name type="synonym">Cebus capucinus imitator</name>
    <dbReference type="NCBI Taxonomy" id="2715852"/>
    <lineage>
        <taxon>Eukaryota</taxon>
        <taxon>Metazoa</taxon>
        <taxon>Chordata</taxon>
        <taxon>Craniata</taxon>
        <taxon>Vertebrata</taxon>
        <taxon>Euteleostomi</taxon>
        <taxon>Mammalia</taxon>
        <taxon>Eutheria</taxon>
        <taxon>Euarchontoglires</taxon>
        <taxon>Primates</taxon>
        <taxon>Haplorrhini</taxon>
        <taxon>Platyrrhini</taxon>
        <taxon>Cebidae</taxon>
        <taxon>Cebinae</taxon>
        <taxon>Cebus</taxon>
    </lineage>
</organism>
<keyword evidence="25" id="KW-1185">Reference proteome</keyword>
<feature type="binding site" description="axial binding residue" evidence="17">
    <location>
        <position position="321"/>
    </location>
    <ligand>
        <name>heme b</name>
        <dbReference type="ChEBI" id="CHEBI:60344"/>
    </ligand>
    <ligandPart>
        <name>Fe</name>
        <dbReference type="ChEBI" id="CHEBI:18248"/>
    </ligandPart>
</feature>
<dbReference type="PROSITE" id="PS50292">
    <property type="entry name" value="PEROXIDASE_3"/>
    <property type="match status" value="1"/>
</dbReference>
<evidence type="ECO:0000256" key="13">
    <source>
        <dbReference type="ARBA" id="ARBA00048250"/>
    </source>
</evidence>
<evidence type="ECO:0000256" key="7">
    <source>
        <dbReference type="ARBA" id="ARBA00022536"/>
    </source>
</evidence>
<dbReference type="GO" id="GO:0005615">
    <property type="term" value="C:extracellular space"/>
    <property type="evidence" value="ECO:0007669"/>
    <property type="project" value="TreeGrafter"/>
</dbReference>
<evidence type="ECO:0000256" key="14">
    <source>
        <dbReference type="ARBA" id="ARBA00048299"/>
    </source>
</evidence>
<evidence type="ECO:0000256" key="15">
    <source>
        <dbReference type="ARBA" id="ARBA00048771"/>
    </source>
</evidence>
<dbReference type="GO" id="GO:0005509">
    <property type="term" value="F:calcium ion binding"/>
    <property type="evidence" value="ECO:0007669"/>
    <property type="project" value="InterPro"/>
</dbReference>
<comment type="cofactor">
    <cofactor evidence="1">
        <name>heme b</name>
        <dbReference type="ChEBI" id="CHEBI:60344"/>
    </cofactor>
</comment>
<evidence type="ECO:0000256" key="16">
    <source>
        <dbReference type="ARBA" id="ARBA00049000"/>
    </source>
</evidence>
<dbReference type="PRINTS" id="PR00457">
    <property type="entry name" value="ANPEROXIDASE"/>
</dbReference>
<dbReference type="Ensembl" id="ENSCCAT00000020307.1">
    <property type="protein sequence ID" value="ENSCCAP00000003685.1"/>
    <property type="gene ID" value="ENSCCAG00000018299.1"/>
</dbReference>
<dbReference type="InterPro" id="IPR019791">
    <property type="entry name" value="Haem_peroxidase_animal"/>
</dbReference>
<dbReference type="AlphaFoldDB" id="A0A2K5PJ76"/>
<dbReference type="PANTHER" id="PTHR11475">
    <property type="entry name" value="OXIDASE/PEROXIDASE"/>
    <property type="match status" value="1"/>
</dbReference>
<keyword evidence="17" id="KW-0408">Iron</keyword>
<evidence type="ECO:0000256" key="12">
    <source>
        <dbReference type="ARBA" id="ARBA00048137"/>
    </source>
</evidence>
<evidence type="ECO:0000256" key="1">
    <source>
        <dbReference type="ARBA" id="ARBA00001970"/>
    </source>
</evidence>
<comment type="subunit">
    <text evidence="4">Interacts with DUOX1, DUOX2 and CYBA.</text>
</comment>
<evidence type="ECO:0000256" key="5">
    <source>
        <dbReference type="ARBA" id="ARBA00012311"/>
    </source>
</evidence>
<dbReference type="PROSITE" id="PS51257">
    <property type="entry name" value="PROKAR_LIPOPROTEIN"/>
    <property type="match status" value="1"/>
</dbReference>
<evidence type="ECO:0000256" key="2">
    <source>
        <dbReference type="ARBA" id="ARBA00003834"/>
    </source>
</evidence>
<dbReference type="PROSITE" id="PS00010">
    <property type="entry name" value="ASX_HYDROXYL"/>
    <property type="match status" value="1"/>
</dbReference>
<evidence type="ECO:0000256" key="6">
    <source>
        <dbReference type="ARBA" id="ARBA00021693"/>
    </source>
</evidence>
<dbReference type="GO" id="GO:0006590">
    <property type="term" value="P:thyroid hormone generation"/>
    <property type="evidence" value="ECO:0007669"/>
    <property type="project" value="UniProtKB-UniPathway"/>
</dbReference>
<feature type="region of interest" description="Disordered" evidence="20">
    <location>
        <begin position="720"/>
        <end position="756"/>
    </location>
</feature>
<dbReference type="InterPro" id="IPR010255">
    <property type="entry name" value="Haem_peroxidase_sf"/>
</dbReference>
<dbReference type="Pfam" id="PF00084">
    <property type="entry name" value="Sushi"/>
    <property type="match status" value="1"/>
</dbReference>
<evidence type="ECO:0000256" key="3">
    <source>
        <dbReference type="ARBA" id="ARBA00008928"/>
    </source>
</evidence>
<evidence type="ECO:0000256" key="18">
    <source>
        <dbReference type="PROSITE-ProRule" id="PRU00076"/>
    </source>
</evidence>
<dbReference type="FunFam" id="2.10.25.10:FF:000452">
    <property type="entry name" value="thyroid peroxidase"/>
    <property type="match status" value="1"/>
</dbReference>
<proteinExistence type="inferred from homology"/>
<dbReference type="InterPro" id="IPR037120">
    <property type="entry name" value="Haem_peroxidase_sf_animal"/>
</dbReference>
<keyword evidence="7 18" id="KW-0245">EGF-like domain</keyword>
<comment type="catalytic activity">
    <reaction evidence="13">
        <text>[thyroglobulin]-3-iodo-L-tyrosine + [thyroglobulin]-3,5-diiodo-L-tyrosine + H2O2 = [thyroglobulin]-3,3',5-triiodo-L-thyronine + [thyroglobulin]-dehydroalanine + 2 H2O</text>
        <dbReference type="Rhea" id="RHEA:48968"/>
        <dbReference type="Rhea" id="RHEA-COMP:12275"/>
        <dbReference type="Rhea" id="RHEA-COMP:12276"/>
        <dbReference type="Rhea" id="RHEA-COMP:12278"/>
        <dbReference type="Rhea" id="RHEA-COMP:12279"/>
        <dbReference type="ChEBI" id="CHEBI:15377"/>
        <dbReference type="ChEBI" id="CHEBI:16240"/>
        <dbReference type="ChEBI" id="CHEBI:90870"/>
        <dbReference type="ChEBI" id="CHEBI:90871"/>
        <dbReference type="ChEBI" id="CHEBI:90873"/>
        <dbReference type="ChEBI" id="CHEBI:90874"/>
        <dbReference type="EC" id="1.11.1.8"/>
    </reaction>
</comment>
<comment type="catalytic activity">
    <reaction evidence="15">
        <text>2 iodide + H2O2 + 2 H(+) = diiodine + 2 H2O</text>
        <dbReference type="Rhea" id="RHEA:23336"/>
        <dbReference type="ChEBI" id="CHEBI:15377"/>
        <dbReference type="ChEBI" id="CHEBI:15378"/>
        <dbReference type="ChEBI" id="CHEBI:16240"/>
        <dbReference type="ChEBI" id="CHEBI:16382"/>
        <dbReference type="ChEBI" id="CHEBI:17606"/>
        <dbReference type="EC" id="1.11.1.8"/>
    </reaction>
</comment>
<comment type="catalytic activity">
    <reaction evidence="14">
        <text>2 [thyroglobulin]-3,5-diiodo-L-tyrosine + H2O2 = [thyroglobulin]-L-thyroxine + [thyroglobulin]-dehydroalanine + 2 H2O</text>
        <dbReference type="Rhea" id="RHEA:48964"/>
        <dbReference type="Rhea" id="RHEA-COMP:12276"/>
        <dbReference type="Rhea" id="RHEA-COMP:12277"/>
        <dbReference type="Rhea" id="RHEA-COMP:12278"/>
        <dbReference type="ChEBI" id="CHEBI:15377"/>
        <dbReference type="ChEBI" id="CHEBI:16240"/>
        <dbReference type="ChEBI" id="CHEBI:90871"/>
        <dbReference type="ChEBI" id="CHEBI:90872"/>
        <dbReference type="ChEBI" id="CHEBI:90873"/>
        <dbReference type="EC" id="1.11.1.8"/>
    </reaction>
</comment>
<feature type="domain" description="Sushi" evidence="23">
    <location>
        <begin position="567"/>
        <end position="623"/>
    </location>
</feature>
<keyword evidence="8" id="KW-0560">Oxidoreductase</keyword>
<dbReference type="Pfam" id="PF07645">
    <property type="entry name" value="EGF_CA"/>
    <property type="match status" value="1"/>
</dbReference>
<keyword evidence="21" id="KW-0812">Transmembrane</keyword>
<dbReference type="InterPro" id="IPR000152">
    <property type="entry name" value="EGF-type_Asp/Asn_hydroxyl_site"/>
</dbReference>
<dbReference type="GO" id="GO:0004447">
    <property type="term" value="F:iodide peroxidase activity"/>
    <property type="evidence" value="ECO:0007669"/>
    <property type="project" value="UniProtKB-EC"/>
</dbReference>
<reference evidence="24" key="1">
    <citation type="submission" date="2025-08" db="UniProtKB">
        <authorList>
            <consortium name="Ensembl"/>
        </authorList>
    </citation>
    <scope>IDENTIFICATION</scope>
</reference>
<keyword evidence="21" id="KW-1133">Transmembrane helix</keyword>
<evidence type="ECO:0000256" key="19">
    <source>
        <dbReference type="PROSITE-ProRule" id="PRU00302"/>
    </source>
</evidence>
<gene>
    <name evidence="24" type="primary">TPO</name>
</gene>
<keyword evidence="11" id="KW-1015">Disulfide bond</keyword>
<feature type="transmembrane region" description="Helical" evidence="21">
    <location>
        <begin position="673"/>
        <end position="697"/>
    </location>
</feature>
<dbReference type="Gene3D" id="2.10.25.10">
    <property type="entry name" value="Laminin"/>
    <property type="match status" value="1"/>
</dbReference>
<dbReference type="GO" id="GO:0006979">
    <property type="term" value="P:response to oxidative stress"/>
    <property type="evidence" value="ECO:0007669"/>
    <property type="project" value="InterPro"/>
</dbReference>
<dbReference type="CDD" id="cd00054">
    <property type="entry name" value="EGF_CA"/>
    <property type="match status" value="1"/>
</dbReference>
<dbReference type="InterPro" id="IPR000742">
    <property type="entry name" value="EGF"/>
</dbReference>
<keyword evidence="8" id="KW-0575">Peroxidase</keyword>
<evidence type="ECO:0000313" key="24">
    <source>
        <dbReference type="Ensembl" id="ENSCCAP00000003685.1"/>
    </source>
</evidence>
<evidence type="ECO:0000313" key="25">
    <source>
        <dbReference type="Proteomes" id="UP000233040"/>
    </source>
</evidence>
<dbReference type="SMART" id="SM00032">
    <property type="entry name" value="CCP"/>
    <property type="match status" value="1"/>
</dbReference>